<dbReference type="EMBL" id="MK500327">
    <property type="protein sequence ID" value="QBK85612.1"/>
    <property type="molecule type" value="Genomic_DNA"/>
</dbReference>
<feature type="region of interest" description="Disordered" evidence="1">
    <location>
        <begin position="144"/>
        <end position="171"/>
    </location>
</feature>
<evidence type="ECO:0000313" key="2">
    <source>
        <dbReference type="EMBL" id="QBK85612.1"/>
    </source>
</evidence>
<proteinExistence type="predicted"/>
<gene>
    <name evidence="2" type="ORF">LCMAC101_02070</name>
</gene>
<name>A0A481YQY0_9VIRU</name>
<organism evidence="2">
    <name type="scientific">Marseillevirus LCMAC101</name>
    <dbReference type="NCBI Taxonomy" id="2506602"/>
    <lineage>
        <taxon>Viruses</taxon>
        <taxon>Varidnaviria</taxon>
        <taxon>Bamfordvirae</taxon>
        <taxon>Nucleocytoviricota</taxon>
        <taxon>Megaviricetes</taxon>
        <taxon>Pimascovirales</taxon>
        <taxon>Pimascovirales incertae sedis</taxon>
        <taxon>Marseilleviridae</taxon>
    </lineage>
</organism>
<reference evidence="2" key="1">
    <citation type="journal article" date="2019" name="MBio">
        <title>Virus Genomes from Deep Sea Sediments Expand the Ocean Megavirome and Support Independent Origins of Viral Gigantism.</title>
        <authorList>
            <person name="Backstrom D."/>
            <person name="Yutin N."/>
            <person name="Jorgensen S.L."/>
            <person name="Dharamshi J."/>
            <person name="Homa F."/>
            <person name="Zaremba-Niedwiedzka K."/>
            <person name="Spang A."/>
            <person name="Wolf Y.I."/>
            <person name="Koonin E.V."/>
            <person name="Ettema T.J."/>
        </authorList>
    </citation>
    <scope>NUCLEOTIDE SEQUENCE</scope>
</reference>
<accession>A0A481YQY0</accession>
<sequence>MFLATAKDYLTFKLFLVLFNMAASERSCVNDDNLDFMSSQLALLPIFANDKVIYFCLNRRELPKAIEMRTNPYNNKTLTDYELQILENQMFNPGISLNERLFEIEDIAKLREEIPGYSLSTYARVLKKNDYDIQDAVEMMLESDFDDGDDTYDSITPRNGKKEESEDEEGEDIEIILDPKVRACERCNDMNTFESYFQRILNLNLYSDVEQSDSTTGGWYGINKIPLFRKGNDYWKNHHKTGDEKNNKEALIEALQNGFINSIWIQRKDKSIKSDYYSNGSVKEFVKFLKDEYPYVINLGVYYLRLKICAEHVEKREKERNDTGLIVVYLDLGTRLLNKVINWTIARYLNKISRSKYKVHHQLLNLSVITLIEDFSLLMESCYECYYTGR</sequence>
<protein>
    <submittedName>
        <fullName evidence="2">Uncharacterized protein</fullName>
    </submittedName>
</protein>
<evidence type="ECO:0000256" key="1">
    <source>
        <dbReference type="SAM" id="MobiDB-lite"/>
    </source>
</evidence>